<dbReference type="Proteomes" id="UP000295568">
    <property type="component" value="Segment"/>
</dbReference>
<proteinExistence type="predicted"/>
<name>A0A482JKX3_9CAUD</name>
<protein>
    <submittedName>
        <fullName evidence="1">Uncharacterized protein</fullName>
    </submittedName>
</protein>
<dbReference type="EMBL" id="MK524501">
    <property type="protein sequence ID" value="QBP33366.1"/>
    <property type="molecule type" value="Genomic_DNA"/>
</dbReference>
<keyword evidence="2" id="KW-1185">Reference proteome</keyword>
<accession>A0A482JKX3</accession>
<dbReference type="KEGG" id="vg:55012107"/>
<sequence length="81" mass="9617">MMQLSVAYTEDERLITRYRAVITRVPDEFTTWSKEDQEEWIDNALRDGLWVDIAPDTEYVDGEINETRIEEWEPKPAPNDL</sequence>
<gene>
    <name evidence="1" type="primary">152</name>
    <name evidence="1" type="ORF">SEA_BRUTONGASTER_152</name>
</gene>
<reference evidence="1 2" key="1">
    <citation type="submission" date="2019-02" db="EMBL/GenBank/DDBJ databases">
        <authorList>
            <person name="Rowley M."/>
            <person name="Stucki C."/>
            <person name="Ghiringhelli B."/>
            <person name="Naegele L."/>
            <person name="Emmons C.B."/>
            <person name="Slowan-Pomeroy T."/>
            <person name="Briggs L.A."/>
            <person name="Garlena R.A."/>
            <person name="Russell D.A."/>
            <person name="Pope W.H."/>
            <person name="Molloy S.D."/>
            <person name="Jacobs-Sera D."/>
            <person name="Hatfull G.F."/>
        </authorList>
    </citation>
    <scope>NUCLEOTIDE SEQUENCE [LARGE SCALE GENOMIC DNA]</scope>
</reference>
<evidence type="ECO:0000313" key="1">
    <source>
        <dbReference type="EMBL" id="QBP33366.1"/>
    </source>
</evidence>
<dbReference type="RefSeq" id="YP_009820666.1">
    <property type="nucleotide sequence ID" value="NC_048169.1"/>
</dbReference>
<evidence type="ECO:0000313" key="2">
    <source>
        <dbReference type="Proteomes" id="UP000295568"/>
    </source>
</evidence>
<dbReference type="GeneID" id="55012107"/>
<organism evidence="1 2">
    <name type="scientific">Gordonia phage BrutonGaster</name>
    <dbReference type="NCBI Taxonomy" id="2530116"/>
    <lineage>
        <taxon>Viruses</taxon>
        <taxon>Duplodnaviria</taxon>
        <taxon>Heunggongvirae</taxon>
        <taxon>Uroviricota</taxon>
        <taxon>Caudoviricetes</taxon>
        <taxon>Oneupvirus</taxon>
        <taxon>Oneupvirus brutongaster</taxon>
    </lineage>
</organism>